<name>A0ABN2H3K0_9ACTN</name>
<dbReference type="Proteomes" id="UP001499947">
    <property type="component" value="Unassembled WGS sequence"/>
</dbReference>
<dbReference type="Gene3D" id="1.10.3210.10">
    <property type="entry name" value="Hypothetical protein af1432"/>
    <property type="match status" value="1"/>
</dbReference>
<comment type="caution">
    <text evidence="2">The sequence shown here is derived from an EMBL/GenBank/DDBJ whole genome shotgun (WGS) entry which is preliminary data.</text>
</comment>
<evidence type="ECO:0000259" key="1">
    <source>
        <dbReference type="Pfam" id="PF01966"/>
    </source>
</evidence>
<reference evidence="2 3" key="1">
    <citation type="journal article" date="2019" name="Int. J. Syst. Evol. Microbiol.">
        <title>The Global Catalogue of Microorganisms (GCM) 10K type strain sequencing project: providing services to taxonomists for standard genome sequencing and annotation.</title>
        <authorList>
            <consortium name="The Broad Institute Genomics Platform"/>
            <consortium name="The Broad Institute Genome Sequencing Center for Infectious Disease"/>
            <person name="Wu L."/>
            <person name="Ma J."/>
        </authorList>
    </citation>
    <scope>NUCLEOTIDE SEQUENCE [LARGE SCALE GENOMIC DNA]</scope>
    <source>
        <strain evidence="2 3">JCM 13244</strain>
    </source>
</reference>
<protein>
    <submittedName>
        <fullName evidence="2">HD domain-containing protein</fullName>
    </submittedName>
</protein>
<accession>A0ABN2H3K0</accession>
<dbReference type="SUPFAM" id="SSF109604">
    <property type="entry name" value="HD-domain/PDEase-like"/>
    <property type="match status" value="1"/>
</dbReference>
<dbReference type="EMBL" id="BAAALR010000028">
    <property type="protein sequence ID" value="GAA1680756.1"/>
    <property type="molecule type" value="Genomic_DNA"/>
</dbReference>
<dbReference type="InterPro" id="IPR006674">
    <property type="entry name" value="HD_domain"/>
</dbReference>
<sequence length="198" mass="22439">MTLPTVDEVRALHEKYAPTREALDLVYTHCEIVRHIADQLMARAGLRLDASLVRAGALLHDIGVYRLYDPMGRLDEGNYIRHGILGHEILRQEGLPESLCRFCSHHTGVGITRDDIRAQKLDLPPADYTADTTEEQLVMYADKFHSKTSPPKFLTADSYATYVRRFGSDKVDAFRLLRARFGDPDLMSLQARYGHPLS</sequence>
<dbReference type="InterPro" id="IPR006675">
    <property type="entry name" value="HDIG_dom"/>
</dbReference>
<organism evidence="2 3">
    <name type="scientific">Streptomyces yatensis</name>
    <dbReference type="NCBI Taxonomy" id="155177"/>
    <lineage>
        <taxon>Bacteria</taxon>
        <taxon>Bacillati</taxon>
        <taxon>Actinomycetota</taxon>
        <taxon>Actinomycetes</taxon>
        <taxon>Kitasatosporales</taxon>
        <taxon>Streptomycetaceae</taxon>
        <taxon>Streptomyces</taxon>
        <taxon>Streptomyces violaceusniger group</taxon>
    </lineage>
</organism>
<proteinExistence type="predicted"/>
<dbReference type="CDD" id="cd00077">
    <property type="entry name" value="HDc"/>
    <property type="match status" value="1"/>
</dbReference>
<gene>
    <name evidence="2" type="ORF">GCM10009680_20180</name>
</gene>
<dbReference type="NCBIfam" id="TIGR00277">
    <property type="entry name" value="HDIG"/>
    <property type="match status" value="1"/>
</dbReference>
<keyword evidence="3" id="KW-1185">Reference proteome</keyword>
<feature type="domain" description="HD" evidence="1">
    <location>
        <begin position="26"/>
        <end position="145"/>
    </location>
</feature>
<evidence type="ECO:0000313" key="3">
    <source>
        <dbReference type="Proteomes" id="UP001499947"/>
    </source>
</evidence>
<dbReference type="InterPro" id="IPR003607">
    <property type="entry name" value="HD/PDEase_dom"/>
</dbReference>
<dbReference type="Pfam" id="PF01966">
    <property type="entry name" value="HD"/>
    <property type="match status" value="1"/>
</dbReference>
<evidence type="ECO:0000313" key="2">
    <source>
        <dbReference type="EMBL" id="GAA1680756.1"/>
    </source>
</evidence>
<dbReference type="RefSeq" id="WP_211127405.1">
    <property type="nucleotide sequence ID" value="NZ_BAAALR010000028.1"/>
</dbReference>